<keyword evidence="7" id="KW-1185">Reference proteome</keyword>
<dbReference type="Pfam" id="PF01081">
    <property type="entry name" value="Aldolase"/>
    <property type="match status" value="1"/>
</dbReference>
<dbReference type="NCBIfam" id="NF005499">
    <property type="entry name" value="PRK07114.1"/>
    <property type="match status" value="1"/>
</dbReference>
<comment type="similarity">
    <text evidence="2">Belongs to the KHG/KDPG aldolase family.</text>
</comment>
<evidence type="ECO:0000256" key="3">
    <source>
        <dbReference type="ARBA" id="ARBA00011233"/>
    </source>
</evidence>
<comment type="caution">
    <text evidence="6">The sequence shown here is derived from an EMBL/GenBank/DDBJ whole genome shotgun (WGS) entry which is preliminary data.</text>
</comment>
<organism evidence="6 7">
    <name type="scientific">Emticicia agri</name>
    <dbReference type="NCBI Taxonomy" id="2492393"/>
    <lineage>
        <taxon>Bacteria</taxon>
        <taxon>Pseudomonadati</taxon>
        <taxon>Bacteroidota</taxon>
        <taxon>Cytophagia</taxon>
        <taxon>Cytophagales</taxon>
        <taxon>Leadbetterellaceae</taxon>
        <taxon>Emticicia</taxon>
    </lineage>
</organism>
<dbReference type="InterPro" id="IPR000887">
    <property type="entry name" value="Aldlse_KDPG_KHG"/>
</dbReference>
<sequence>MARFDKNTTLAQVSATGLVPLFTHNDLDICLGVLRACYAAGVRVFEFTNRTENSYTNFKELISIAETEMPEMILGIGTIYDAATAKKYIEIGTNFIVAPIMNPEVGAVCQEAGIPWMPGVMTVTEIYNARVAGAEFIKVFPGEVLGPAFVKALKGPMADVQVMVTGGVSPTSESLKTWFGAGATAVGIGSQLVPKEVLASKNFAEVTNIVGYALNIIKELKA</sequence>
<name>A0A4Q5LY21_9BACT</name>
<dbReference type="RefSeq" id="WP_130022161.1">
    <property type="nucleotide sequence ID" value="NZ_SEWF01000022.1"/>
</dbReference>
<dbReference type="EC" id="4.1.2.14" evidence="6"/>
<reference evidence="6 7" key="1">
    <citation type="submission" date="2019-02" db="EMBL/GenBank/DDBJ databases">
        <title>Bacterial novel species Emticicia sp. 17J42-9 isolated from soil.</title>
        <authorList>
            <person name="Jung H.-Y."/>
        </authorList>
    </citation>
    <scope>NUCLEOTIDE SEQUENCE [LARGE SCALE GENOMIC DNA]</scope>
    <source>
        <strain evidence="6 7">17J42-9</strain>
    </source>
</reference>
<dbReference type="InterPro" id="IPR013785">
    <property type="entry name" value="Aldolase_TIM"/>
</dbReference>
<dbReference type="SUPFAM" id="SSF51569">
    <property type="entry name" value="Aldolase"/>
    <property type="match status" value="1"/>
</dbReference>
<gene>
    <name evidence="6" type="ORF">EWM59_15585</name>
</gene>
<dbReference type="PANTHER" id="PTHR30246">
    <property type="entry name" value="2-KETO-3-DEOXY-6-PHOSPHOGLUCONATE ALDOLASE"/>
    <property type="match status" value="1"/>
</dbReference>
<keyword evidence="4 6" id="KW-0456">Lyase</keyword>
<dbReference type="EMBL" id="SEWF01000022">
    <property type="protein sequence ID" value="RYU94751.1"/>
    <property type="molecule type" value="Genomic_DNA"/>
</dbReference>
<proteinExistence type="inferred from homology"/>
<evidence type="ECO:0000313" key="7">
    <source>
        <dbReference type="Proteomes" id="UP000293162"/>
    </source>
</evidence>
<dbReference type="EC" id="4.1.3.16" evidence="6"/>
<comment type="subunit">
    <text evidence="3">Homotrimer.</text>
</comment>
<dbReference type="AlphaFoldDB" id="A0A4Q5LY21"/>
<dbReference type="Gene3D" id="3.20.20.70">
    <property type="entry name" value="Aldolase class I"/>
    <property type="match status" value="1"/>
</dbReference>
<dbReference type="OrthoDB" id="9802667at2"/>
<evidence type="ECO:0000256" key="4">
    <source>
        <dbReference type="ARBA" id="ARBA00023239"/>
    </source>
</evidence>
<evidence type="ECO:0000256" key="5">
    <source>
        <dbReference type="ARBA" id="ARBA00023277"/>
    </source>
</evidence>
<comment type="pathway">
    <text evidence="1">Carbohydrate acid metabolism.</text>
</comment>
<evidence type="ECO:0000256" key="1">
    <source>
        <dbReference type="ARBA" id="ARBA00004761"/>
    </source>
</evidence>
<dbReference type="Proteomes" id="UP000293162">
    <property type="component" value="Unassembled WGS sequence"/>
</dbReference>
<dbReference type="CDD" id="cd00452">
    <property type="entry name" value="KDPG_aldolase"/>
    <property type="match status" value="1"/>
</dbReference>
<protein>
    <submittedName>
        <fullName evidence="6">Bifunctional 4-hydroxy-2-oxoglutarate aldolase/2-dehydro-3-deoxy-phosphogluconate aldolase</fullName>
        <ecNumber evidence="6">4.1.2.14</ecNumber>
        <ecNumber evidence="6">4.1.3.16</ecNumber>
    </submittedName>
</protein>
<dbReference type="GO" id="GO:0008675">
    <property type="term" value="F:2-dehydro-3-deoxy-phosphogluconate aldolase activity"/>
    <property type="evidence" value="ECO:0007669"/>
    <property type="project" value="UniProtKB-EC"/>
</dbReference>
<evidence type="ECO:0000256" key="2">
    <source>
        <dbReference type="ARBA" id="ARBA00006906"/>
    </source>
</evidence>
<dbReference type="GO" id="GO:0008700">
    <property type="term" value="F:(R,S)-4-hydroxy-2-oxoglutarate aldolase activity"/>
    <property type="evidence" value="ECO:0007669"/>
    <property type="project" value="UniProtKB-EC"/>
</dbReference>
<evidence type="ECO:0000313" key="6">
    <source>
        <dbReference type="EMBL" id="RYU94751.1"/>
    </source>
</evidence>
<dbReference type="PANTHER" id="PTHR30246:SF1">
    <property type="entry name" value="2-DEHYDRO-3-DEOXY-6-PHOSPHOGALACTONATE ALDOLASE-RELATED"/>
    <property type="match status" value="1"/>
</dbReference>
<keyword evidence="5" id="KW-0119">Carbohydrate metabolism</keyword>
<accession>A0A4Q5LY21</accession>